<dbReference type="Proteomes" id="UP000828924">
    <property type="component" value="Chromosome"/>
</dbReference>
<name>A0ABY3WUQ0_9ACTN</name>
<evidence type="ECO:0008006" key="4">
    <source>
        <dbReference type="Google" id="ProtNLM"/>
    </source>
</evidence>
<evidence type="ECO:0000256" key="1">
    <source>
        <dbReference type="SAM" id="MobiDB-lite"/>
    </source>
</evidence>
<evidence type="ECO:0000313" key="3">
    <source>
        <dbReference type="Proteomes" id="UP000828924"/>
    </source>
</evidence>
<dbReference type="RefSeq" id="WP_242333510.1">
    <property type="nucleotide sequence ID" value="NZ_CP071872.1"/>
</dbReference>
<proteinExistence type="predicted"/>
<reference evidence="2 3" key="1">
    <citation type="submission" date="2021-03" db="EMBL/GenBank/DDBJ databases">
        <title>Complete genome of Streptomyces formicae strain 1H-GS9 (DSM 100524).</title>
        <authorList>
            <person name="Atanasov K.E."/>
            <person name="Altabella T."/>
            <person name="Ferrer A."/>
        </authorList>
    </citation>
    <scope>NUCLEOTIDE SEQUENCE [LARGE SCALE GENOMIC DNA]</scope>
    <source>
        <strain evidence="2 3">1H-GS9</strain>
    </source>
</reference>
<sequence length="223" mass="22776">MKRSGPLITLAAGLVLGLFMLALNSMTGKPVPTSADRGTPSPSPSPRTPAPPPPPPAASPSPTTPPNTAAQTEFAGRTTDNTASVAISLRGDKAIAYFCDGRTREAWMRGPVEDDGDMHLTSSESGAKLDAVLTGGKVTGTVEIGDRNWPFSAGKAVKPSGLYRATAQVRGAELRGGWIVLQDGSQVGIVSRDGKPAAAPPIDTATGAVVVDGTPMTARPVVP</sequence>
<protein>
    <recommendedName>
        <fullName evidence="4">Serine/threonine protein kinase</fullName>
    </recommendedName>
</protein>
<evidence type="ECO:0000313" key="2">
    <source>
        <dbReference type="EMBL" id="UNM14255.1"/>
    </source>
</evidence>
<organism evidence="2 3">
    <name type="scientific">Streptomyces formicae</name>
    <dbReference type="NCBI Taxonomy" id="1616117"/>
    <lineage>
        <taxon>Bacteria</taxon>
        <taxon>Bacillati</taxon>
        <taxon>Actinomycetota</taxon>
        <taxon>Actinomycetes</taxon>
        <taxon>Kitasatosporales</taxon>
        <taxon>Streptomycetaceae</taxon>
        <taxon>Streptomyces</taxon>
    </lineage>
</organism>
<feature type="compositionally biased region" description="Pro residues" evidence="1">
    <location>
        <begin position="41"/>
        <end position="65"/>
    </location>
</feature>
<dbReference type="EMBL" id="CP071872">
    <property type="protein sequence ID" value="UNM14255.1"/>
    <property type="molecule type" value="Genomic_DNA"/>
</dbReference>
<keyword evidence="3" id="KW-1185">Reference proteome</keyword>
<accession>A0ABY3WUQ0</accession>
<feature type="region of interest" description="Disordered" evidence="1">
    <location>
        <begin position="28"/>
        <end position="79"/>
    </location>
</feature>
<gene>
    <name evidence="2" type="ORF">J4032_24815</name>
</gene>